<name>A0A9D2HHF1_9FIRM</name>
<dbReference type="GO" id="GO:0008270">
    <property type="term" value="F:zinc ion binding"/>
    <property type="evidence" value="ECO:0007669"/>
    <property type="project" value="InterPro"/>
</dbReference>
<dbReference type="InterPro" id="IPR032466">
    <property type="entry name" value="Metal_Hydrolase"/>
</dbReference>
<comment type="similarity">
    <text evidence="4">Belongs to the metallo-dependent hydrolases superfamily. Allantoinase family.</text>
</comment>
<evidence type="ECO:0000313" key="12">
    <source>
        <dbReference type="Proteomes" id="UP000823900"/>
    </source>
</evidence>
<evidence type="ECO:0000256" key="1">
    <source>
        <dbReference type="ARBA" id="ARBA00001947"/>
    </source>
</evidence>
<accession>A0A9D2HHF1</accession>
<dbReference type="GO" id="GO:0004038">
    <property type="term" value="F:allantoinase activity"/>
    <property type="evidence" value="ECO:0007669"/>
    <property type="project" value="UniProtKB-EC"/>
</dbReference>
<dbReference type="InterPro" id="IPR011059">
    <property type="entry name" value="Metal-dep_hydrolase_composite"/>
</dbReference>
<dbReference type="Gene3D" id="3.20.20.140">
    <property type="entry name" value="Metal-dependent hydrolases"/>
    <property type="match status" value="1"/>
</dbReference>
<dbReference type="FunFam" id="3.20.20.140:FF:000174">
    <property type="entry name" value="Dihydropyrimidinase-related protein 2"/>
    <property type="match status" value="1"/>
</dbReference>
<dbReference type="NCBIfam" id="TIGR03178">
    <property type="entry name" value="allantoinase"/>
    <property type="match status" value="1"/>
</dbReference>
<dbReference type="PANTHER" id="PTHR43668">
    <property type="entry name" value="ALLANTOINASE"/>
    <property type="match status" value="1"/>
</dbReference>
<protein>
    <recommendedName>
        <fullName evidence="6">allantoinase</fullName>
        <ecNumber evidence="6">3.5.2.5</ecNumber>
    </recommendedName>
</protein>
<dbReference type="EMBL" id="DWZA01000020">
    <property type="protein sequence ID" value="HJA70383.1"/>
    <property type="molecule type" value="Genomic_DNA"/>
</dbReference>
<dbReference type="InterPro" id="IPR017593">
    <property type="entry name" value="Allantoinase"/>
</dbReference>
<gene>
    <name evidence="11" type="primary">allB</name>
    <name evidence="11" type="ORF">IAA07_02230</name>
</gene>
<organism evidence="11 12">
    <name type="scientific">Candidatus Lachnoclostridium stercoravium</name>
    <dbReference type="NCBI Taxonomy" id="2838633"/>
    <lineage>
        <taxon>Bacteria</taxon>
        <taxon>Bacillati</taxon>
        <taxon>Bacillota</taxon>
        <taxon>Clostridia</taxon>
        <taxon>Lachnospirales</taxon>
        <taxon>Lachnospiraceae</taxon>
    </lineage>
</organism>
<dbReference type="GO" id="GO:0050897">
    <property type="term" value="F:cobalt ion binding"/>
    <property type="evidence" value="ECO:0007669"/>
    <property type="project" value="InterPro"/>
</dbReference>
<dbReference type="SUPFAM" id="SSF51556">
    <property type="entry name" value="Metallo-dependent hydrolases"/>
    <property type="match status" value="1"/>
</dbReference>
<dbReference type="NCBIfam" id="TIGR00857">
    <property type="entry name" value="pyrC_multi"/>
    <property type="match status" value="1"/>
</dbReference>
<feature type="domain" description="Amidohydrolase-related" evidence="10">
    <location>
        <begin position="51"/>
        <end position="431"/>
    </location>
</feature>
<evidence type="ECO:0000256" key="9">
    <source>
        <dbReference type="ARBA" id="ARBA00022833"/>
    </source>
</evidence>
<dbReference type="PANTHER" id="PTHR43668:SF2">
    <property type="entry name" value="ALLANTOINASE"/>
    <property type="match status" value="1"/>
</dbReference>
<dbReference type="SUPFAM" id="SSF51338">
    <property type="entry name" value="Composite domain of metallo-dependent hydrolases"/>
    <property type="match status" value="1"/>
</dbReference>
<keyword evidence="7" id="KW-0479">Metal-binding</keyword>
<evidence type="ECO:0000313" key="11">
    <source>
        <dbReference type="EMBL" id="HJA70383.1"/>
    </source>
</evidence>
<dbReference type="GO" id="GO:0000256">
    <property type="term" value="P:allantoin catabolic process"/>
    <property type="evidence" value="ECO:0007669"/>
    <property type="project" value="InterPro"/>
</dbReference>
<dbReference type="GO" id="GO:0005737">
    <property type="term" value="C:cytoplasm"/>
    <property type="evidence" value="ECO:0007669"/>
    <property type="project" value="TreeGrafter"/>
</dbReference>
<evidence type="ECO:0000259" key="10">
    <source>
        <dbReference type="Pfam" id="PF01979"/>
    </source>
</evidence>
<dbReference type="GO" id="GO:0006145">
    <property type="term" value="P:purine nucleobase catabolic process"/>
    <property type="evidence" value="ECO:0007669"/>
    <property type="project" value="TreeGrafter"/>
</dbReference>
<evidence type="ECO:0000256" key="4">
    <source>
        <dbReference type="ARBA" id="ARBA00010368"/>
    </source>
</evidence>
<keyword evidence="8 11" id="KW-0378">Hydrolase</keyword>
<dbReference type="InterPro" id="IPR006680">
    <property type="entry name" value="Amidohydro-rel"/>
</dbReference>
<evidence type="ECO:0000256" key="3">
    <source>
        <dbReference type="ARBA" id="ARBA00008829"/>
    </source>
</evidence>
<dbReference type="InterPro" id="IPR050138">
    <property type="entry name" value="DHOase/Allantoinase_Hydrolase"/>
</dbReference>
<dbReference type="EC" id="3.5.2.5" evidence="6"/>
<reference evidence="11" key="1">
    <citation type="journal article" date="2021" name="PeerJ">
        <title>Extensive microbial diversity within the chicken gut microbiome revealed by metagenomics and culture.</title>
        <authorList>
            <person name="Gilroy R."/>
            <person name="Ravi A."/>
            <person name="Getino M."/>
            <person name="Pursley I."/>
            <person name="Horton D.L."/>
            <person name="Alikhan N.F."/>
            <person name="Baker D."/>
            <person name="Gharbi K."/>
            <person name="Hall N."/>
            <person name="Watson M."/>
            <person name="Adriaenssens E.M."/>
            <person name="Foster-Nyarko E."/>
            <person name="Jarju S."/>
            <person name="Secka A."/>
            <person name="Antonio M."/>
            <person name="Oren A."/>
            <person name="Chaudhuri R.R."/>
            <person name="La Ragione R."/>
            <person name="Hildebrand F."/>
            <person name="Pallen M.J."/>
        </authorList>
    </citation>
    <scope>NUCLEOTIDE SEQUENCE</scope>
    <source>
        <strain evidence="11">CHK178-16964</strain>
    </source>
</reference>
<dbReference type="Pfam" id="PF01979">
    <property type="entry name" value="Amidohydro_1"/>
    <property type="match status" value="1"/>
</dbReference>
<comment type="pathway">
    <text evidence="2">Nitrogen metabolism; (S)-allantoin degradation; allantoate from (S)-allantoin: step 1/1.</text>
</comment>
<evidence type="ECO:0000256" key="2">
    <source>
        <dbReference type="ARBA" id="ARBA00004968"/>
    </source>
</evidence>
<dbReference type="AlphaFoldDB" id="A0A9D2HHF1"/>
<keyword evidence="9" id="KW-0862">Zinc</keyword>
<sequence>MVDKLIKNGIVVTHTGRFRGNLAIRDGKICAVTGPEEPVEAAEVIDATGKYVIPGLIDSHVHFQDPGFTDREDFEHGTAAGAAGGVTTAISHPLNDPPIVDKASYDFTVKAYEGRGVIDYGIHGGGTPTNIDQVDDLWKNTGAASIKMFMCFSVAEFPYVQDDTLYQILKKVAENDGLAMIHAENNEMIAWKERQLKAEGRNDPMAYHESHCAEGELESVKRALYFIELTGARAVILHSGMCEALEEIHAAQQRGVKVYAECCPHFLTFVDKDMMEYGPYLKFSPVMRDEENRKKLWTMLEKGYIQTMGSDHSPYTDEEKKRGMEDIWTAPNGIPGIQTTLPVLLDGVNKGLLSMERLVEVTSWNPSRIYGLDYRKGSFTIGKDADIVIVDMDKVHTYSREDIKSKAKWSPYVGKTFKGWPAMTLVRGKVVYKDGKVTAERGWGKYIERKKQ</sequence>
<dbReference type="Gene3D" id="2.30.40.10">
    <property type="entry name" value="Urease, subunit C, domain 1"/>
    <property type="match status" value="1"/>
</dbReference>
<comment type="cofactor">
    <cofactor evidence="1">
        <name>Zn(2+)</name>
        <dbReference type="ChEBI" id="CHEBI:29105"/>
    </cofactor>
</comment>
<comment type="similarity">
    <text evidence="3">Belongs to the metallo-dependent hydrolases superfamily. Hydantoinase/dihydropyrimidinase family.</text>
</comment>
<evidence type="ECO:0000256" key="7">
    <source>
        <dbReference type="ARBA" id="ARBA00022723"/>
    </source>
</evidence>
<evidence type="ECO:0000256" key="5">
    <source>
        <dbReference type="ARBA" id="ARBA00011881"/>
    </source>
</evidence>
<dbReference type="Proteomes" id="UP000823900">
    <property type="component" value="Unassembled WGS sequence"/>
</dbReference>
<evidence type="ECO:0000256" key="6">
    <source>
        <dbReference type="ARBA" id="ARBA00012863"/>
    </source>
</evidence>
<proteinExistence type="inferred from homology"/>
<comment type="subunit">
    <text evidence="5">Homotetramer.</text>
</comment>
<evidence type="ECO:0000256" key="8">
    <source>
        <dbReference type="ARBA" id="ARBA00022801"/>
    </source>
</evidence>
<reference evidence="11" key="2">
    <citation type="submission" date="2021-04" db="EMBL/GenBank/DDBJ databases">
        <authorList>
            <person name="Gilroy R."/>
        </authorList>
    </citation>
    <scope>NUCLEOTIDE SEQUENCE</scope>
    <source>
        <strain evidence="11">CHK178-16964</strain>
    </source>
</reference>
<comment type="caution">
    <text evidence="11">The sequence shown here is derived from an EMBL/GenBank/DDBJ whole genome shotgun (WGS) entry which is preliminary data.</text>
</comment>